<keyword evidence="2" id="KW-0418">Kinase</keyword>
<evidence type="ECO:0000259" key="1">
    <source>
        <dbReference type="PROSITE" id="PS50011"/>
    </source>
</evidence>
<dbReference type="SUPFAM" id="SSF56112">
    <property type="entry name" value="Protein kinase-like (PK-like)"/>
    <property type="match status" value="1"/>
</dbReference>
<dbReference type="GO" id="GO:0044773">
    <property type="term" value="P:mitotic DNA damage checkpoint signaling"/>
    <property type="evidence" value="ECO:0007669"/>
    <property type="project" value="TreeGrafter"/>
</dbReference>
<dbReference type="AlphaFoldDB" id="A0A9P4QQ01"/>
<organism evidence="2 3">
    <name type="scientific">Polyplosphaeria fusca</name>
    <dbReference type="NCBI Taxonomy" id="682080"/>
    <lineage>
        <taxon>Eukaryota</taxon>
        <taxon>Fungi</taxon>
        <taxon>Dikarya</taxon>
        <taxon>Ascomycota</taxon>
        <taxon>Pezizomycotina</taxon>
        <taxon>Dothideomycetes</taxon>
        <taxon>Pleosporomycetidae</taxon>
        <taxon>Pleosporales</taxon>
        <taxon>Tetraplosphaeriaceae</taxon>
        <taxon>Polyplosphaeria</taxon>
    </lineage>
</organism>
<sequence>QYIGMLMEPVAECNLGRFLDRIRKLDQDNENKIAGFFGCLATAIAVLHAQFNIRHKDIKPENILIKGDNILLTDFGMALDWSGTGHTTTSQELLKTPKYAAPETSEGLERNSKADIWSLGCVFLEMVAVLKGSSRDHVNNILKKNGTGSENYRQNSEGIA</sequence>
<evidence type="ECO:0000313" key="3">
    <source>
        <dbReference type="Proteomes" id="UP000799444"/>
    </source>
</evidence>
<dbReference type="GO" id="GO:0005524">
    <property type="term" value="F:ATP binding"/>
    <property type="evidence" value="ECO:0007669"/>
    <property type="project" value="InterPro"/>
</dbReference>
<name>A0A9P4QQ01_9PLEO</name>
<dbReference type="GO" id="GO:0004674">
    <property type="term" value="F:protein serine/threonine kinase activity"/>
    <property type="evidence" value="ECO:0007669"/>
    <property type="project" value="TreeGrafter"/>
</dbReference>
<dbReference type="OrthoDB" id="4062651at2759"/>
<dbReference type="PROSITE" id="PS00108">
    <property type="entry name" value="PROTEIN_KINASE_ST"/>
    <property type="match status" value="1"/>
</dbReference>
<dbReference type="Proteomes" id="UP000799444">
    <property type="component" value="Unassembled WGS sequence"/>
</dbReference>
<dbReference type="CDD" id="cd00180">
    <property type="entry name" value="PKc"/>
    <property type="match status" value="1"/>
</dbReference>
<dbReference type="InterPro" id="IPR008271">
    <property type="entry name" value="Ser/Thr_kinase_AS"/>
</dbReference>
<keyword evidence="2" id="KW-0808">Transferase</keyword>
<dbReference type="SMART" id="SM00220">
    <property type="entry name" value="S_TKc"/>
    <property type="match status" value="1"/>
</dbReference>
<gene>
    <name evidence="2" type="ORF">EJ04DRAFT_407471</name>
</gene>
<dbReference type="PANTHER" id="PTHR44167:SF24">
    <property type="entry name" value="SERINE_THREONINE-PROTEIN KINASE CHK2"/>
    <property type="match status" value="1"/>
</dbReference>
<keyword evidence="3" id="KW-1185">Reference proteome</keyword>
<feature type="non-terminal residue" evidence="2">
    <location>
        <position position="1"/>
    </location>
</feature>
<dbReference type="PANTHER" id="PTHR44167">
    <property type="entry name" value="OVARIAN-SPECIFIC SERINE/THREONINE-PROTEIN KINASE LOK-RELATED"/>
    <property type="match status" value="1"/>
</dbReference>
<dbReference type="Gene3D" id="1.10.510.10">
    <property type="entry name" value="Transferase(Phosphotransferase) domain 1"/>
    <property type="match status" value="1"/>
</dbReference>
<dbReference type="GO" id="GO:0005634">
    <property type="term" value="C:nucleus"/>
    <property type="evidence" value="ECO:0007669"/>
    <property type="project" value="TreeGrafter"/>
</dbReference>
<evidence type="ECO:0000313" key="2">
    <source>
        <dbReference type="EMBL" id="KAF2728959.1"/>
    </source>
</evidence>
<reference evidence="2" key="1">
    <citation type="journal article" date="2020" name="Stud. Mycol.">
        <title>101 Dothideomycetes genomes: a test case for predicting lifestyles and emergence of pathogens.</title>
        <authorList>
            <person name="Haridas S."/>
            <person name="Albert R."/>
            <person name="Binder M."/>
            <person name="Bloem J."/>
            <person name="Labutti K."/>
            <person name="Salamov A."/>
            <person name="Andreopoulos B."/>
            <person name="Baker S."/>
            <person name="Barry K."/>
            <person name="Bills G."/>
            <person name="Bluhm B."/>
            <person name="Cannon C."/>
            <person name="Castanera R."/>
            <person name="Culley D."/>
            <person name="Daum C."/>
            <person name="Ezra D."/>
            <person name="Gonzalez J."/>
            <person name="Henrissat B."/>
            <person name="Kuo A."/>
            <person name="Liang C."/>
            <person name="Lipzen A."/>
            <person name="Lutzoni F."/>
            <person name="Magnuson J."/>
            <person name="Mondo S."/>
            <person name="Nolan M."/>
            <person name="Ohm R."/>
            <person name="Pangilinan J."/>
            <person name="Park H.-J."/>
            <person name="Ramirez L."/>
            <person name="Alfaro M."/>
            <person name="Sun H."/>
            <person name="Tritt A."/>
            <person name="Yoshinaga Y."/>
            <person name="Zwiers L.-H."/>
            <person name="Turgeon B."/>
            <person name="Goodwin S."/>
            <person name="Spatafora J."/>
            <person name="Crous P."/>
            <person name="Grigoriev I."/>
        </authorList>
    </citation>
    <scope>NUCLEOTIDE SEQUENCE</scope>
    <source>
        <strain evidence="2">CBS 125425</strain>
    </source>
</reference>
<accession>A0A9P4QQ01</accession>
<dbReference type="InterPro" id="IPR011009">
    <property type="entry name" value="Kinase-like_dom_sf"/>
</dbReference>
<proteinExistence type="predicted"/>
<dbReference type="PROSITE" id="PS50011">
    <property type="entry name" value="PROTEIN_KINASE_DOM"/>
    <property type="match status" value="1"/>
</dbReference>
<comment type="caution">
    <text evidence="2">The sequence shown here is derived from an EMBL/GenBank/DDBJ whole genome shotgun (WGS) entry which is preliminary data.</text>
</comment>
<protein>
    <submittedName>
        <fullName evidence="2">Kinase-like protein</fullName>
    </submittedName>
</protein>
<feature type="non-terminal residue" evidence="2">
    <location>
        <position position="160"/>
    </location>
</feature>
<dbReference type="Pfam" id="PF00069">
    <property type="entry name" value="Pkinase"/>
    <property type="match status" value="1"/>
</dbReference>
<dbReference type="GO" id="GO:0005737">
    <property type="term" value="C:cytoplasm"/>
    <property type="evidence" value="ECO:0007669"/>
    <property type="project" value="TreeGrafter"/>
</dbReference>
<feature type="domain" description="Protein kinase" evidence="1">
    <location>
        <begin position="1"/>
        <end position="160"/>
    </location>
</feature>
<dbReference type="EMBL" id="ML996261">
    <property type="protein sequence ID" value="KAF2728959.1"/>
    <property type="molecule type" value="Genomic_DNA"/>
</dbReference>
<dbReference type="InterPro" id="IPR000719">
    <property type="entry name" value="Prot_kinase_dom"/>
</dbReference>